<proteinExistence type="predicted"/>
<evidence type="ECO:0000313" key="13">
    <source>
        <dbReference type="EMBL" id="MBB5870855.1"/>
    </source>
</evidence>
<protein>
    <recommendedName>
        <fullName evidence="3">histidine kinase</fullName>
        <ecNumber evidence="3">2.7.13.3</ecNumber>
    </recommendedName>
</protein>
<dbReference type="Pfam" id="PF00512">
    <property type="entry name" value="HisKA"/>
    <property type="match status" value="1"/>
</dbReference>
<dbReference type="InterPro" id="IPR036097">
    <property type="entry name" value="HisK_dim/P_sf"/>
</dbReference>
<reference evidence="13 14" key="1">
    <citation type="submission" date="2020-08" db="EMBL/GenBank/DDBJ databases">
        <title>Sequencing the genomes of 1000 actinobacteria strains.</title>
        <authorList>
            <person name="Klenk H.-P."/>
        </authorList>
    </citation>
    <scope>NUCLEOTIDE SEQUENCE [LARGE SCALE GENOMIC DNA]</scope>
    <source>
        <strain evidence="13 14">DSM 45362</strain>
    </source>
</reference>
<keyword evidence="8" id="KW-1133">Transmembrane helix</keyword>
<keyword evidence="9" id="KW-0902">Two-component regulatory system</keyword>
<dbReference type="Proteomes" id="UP000587527">
    <property type="component" value="Unassembled WGS sequence"/>
</dbReference>
<evidence type="ECO:0000256" key="5">
    <source>
        <dbReference type="ARBA" id="ARBA00022679"/>
    </source>
</evidence>
<evidence type="ECO:0000256" key="2">
    <source>
        <dbReference type="ARBA" id="ARBA00004236"/>
    </source>
</evidence>
<dbReference type="Gene3D" id="1.10.287.130">
    <property type="match status" value="1"/>
</dbReference>
<dbReference type="EC" id="2.7.13.3" evidence="3"/>
<dbReference type="Gene3D" id="3.30.565.10">
    <property type="entry name" value="Histidine kinase-like ATPase, C-terminal domain"/>
    <property type="match status" value="1"/>
</dbReference>
<evidence type="ECO:0000256" key="9">
    <source>
        <dbReference type="ARBA" id="ARBA00023012"/>
    </source>
</evidence>
<evidence type="ECO:0000256" key="6">
    <source>
        <dbReference type="ARBA" id="ARBA00022692"/>
    </source>
</evidence>
<dbReference type="InterPro" id="IPR005467">
    <property type="entry name" value="His_kinase_dom"/>
</dbReference>
<feature type="compositionally biased region" description="Basic and acidic residues" evidence="11">
    <location>
        <begin position="396"/>
        <end position="410"/>
    </location>
</feature>
<evidence type="ECO:0000256" key="3">
    <source>
        <dbReference type="ARBA" id="ARBA00012438"/>
    </source>
</evidence>
<dbReference type="RefSeq" id="WP_376776234.1">
    <property type="nucleotide sequence ID" value="NZ_JACHMN010000002.1"/>
</dbReference>
<comment type="caution">
    <text evidence="13">The sequence shown here is derived from an EMBL/GenBank/DDBJ whole genome shotgun (WGS) entry which is preliminary data.</text>
</comment>
<dbReference type="EMBL" id="JACHMN010000002">
    <property type="protein sequence ID" value="MBB5870855.1"/>
    <property type="molecule type" value="Genomic_DNA"/>
</dbReference>
<feature type="domain" description="Histidine kinase" evidence="12">
    <location>
        <begin position="187"/>
        <end position="401"/>
    </location>
</feature>
<evidence type="ECO:0000259" key="12">
    <source>
        <dbReference type="PROSITE" id="PS50109"/>
    </source>
</evidence>
<dbReference type="SMART" id="SM00388">
    <property type="entry name" value="HisKA"/>
    <property type="match status" value="1"/>
</dbReference>
<dbReference type="SUPFAM" id="SSF55874">
    <property type="entry name" value="ATPase domain of HSP90 chaperone/DNA topoisomerase II/histidine kinase"/>
    <property type="match status" value="1"/>
</dbReference>
<dbReference type="GO" id="GO:0005886">
    <property type="term" value="C:plasma membrane"/>
    <property type="evidence" value="ECO:0007669"/>
    <property type="project" value="UniProtKB-SubCell"/>
</dbReference>
<keyword evidence="6" id="KW-0812">Transmembrane</keyword>
<keyword evidence="4" id="KW-0597">Phosphoprotein</keyword>
<evidence type="ECO:0000256" key="8">
    <source>
        <dbReference type="ARBA" id="ARBA00022989"/>
    </source>
</evidence>
<gene>
    <name evidence="13" type="ORF">F4553_004234</name>
</gene>
<evidence type="ECO:0000256" key="1">
    <source>
        <dbReference type="ARBA" id="ARBA00000085"/>
    </source>
</evidence>
<dbReference type="SUPFAM" id="SSF47384">
    <property type="entry name" value="Homodimeric domain of signal transducing histidine kinase"/>
    <property type="match status" value="1"/>
</dbReference>
<keyword evidence="7 13" id="KW-0418">Kinase</keyword>
<dbReference type="AlphaFoldDB" id="A0A841BT28"/>
<dbReference type="InterPro" id="IPR050428">
    <property type="entry name" value="TCS_sensor_his_kinase"/>
</dbReference>
<dbReference type="PROSITE" id="PS50109">
    <property type="entry name" value="HIS_KIN"/>
    <property type="match status" value="1"/>
</dbReference>
<comment type="subcellular location">
    <subcellularLocation>
        <location evidence="2">Cell membrane</location>
    </subcellularLocation>
</comment>
<evidence type="ECO:0000256" key="10">
    <source>
        <dbReference type="ARBA" id="ARBA00023136"/>
    </source>
</evidence>
<dbReference type="PANTHER" id="PTHR45436:SF5">
    <property type="entry name" value="SENSOR HISTIDINE KINASE TRCS"/>
    <property type="match status" value="1"/>
</dbReference>
<name>A0A841BT28_9ACTN</name>
<dbReference type="InterPro" id="IPR036890">
    <property type="entry name" value="HATPase_C_sf"/>
</dbReference>
<evidence type="ECO:0000256" key="11">
    <source>
        <dbReference type="SAM" id="MobiDB-lite"/>
    </source>
</evidence>
<sequence>MDPRSRDLVVRLTALMETINAGEPGLPALDLLLDLAQDAVGAVGMAAFELAENDGRIIAANGEVAFTLGRRIDANAPRAMRVRTGERVQELLLAESETPVSIELVDLGIGLAVAARAAIGGELVGALAAYYRQDERRDDPDEHLVMQLLANTMAHLYRDRTGLPVHGNGPVDPRPADLPERELFMAVTSHELRTPVTVIKGYADTLTRHWAVLEEADRVSAARVISQRASELARLVDRLLTTATVGGPGWSPGRFDLVAALRQATFDLPADLRDRLELALPHELLIAYGERGSIATVLTELVTNADKYSPGPEKVTLTAGADQRTIFFRVADRGVGVPEDQTETAFHRFWRARPEDSSRSGGAGLGLYLVRKTIERQNGWVSLRPRDGGGTVAEVRLPRGDKPYSDGERL</sequence>
<accession>A0A841BT28</accession>
<dbReference type="GO" id="GO:0000155">
    <property type="term" value="F:phosphorelay sensor kinase activity"/>
    <property type="evidence" value="ECO:0007669"/>
    <property type="project" value="InterPro"/>
</dbReference>
<evidence type="ECO:0000256" key="4">
    <source>
        <dbReference type="ARBA" id="ARBA00022553"/>
    </source>
</evidence>
<keyword evidence="14" id="KW-1185">Reference proteome</keyword>
<comment type="catalytic activity">
    <reaction evidence="1">
        <text>ATP + protein L-histidine = ADP + protein N-phospho-L-histidine.</text>
        <dbReference type="EC" id="2.7.13.3"/>
    </reaction>
</comment>
<dbReference type="CDD" id="cd00082">
    <property type="entry name" value="HisKA"/>
    <property type="match status" value="1"/>
</dbReference>
<dbReference type="PANTHER" id="PTHR45436">
    <property type="entry name" value="SENSOR HISTIDINE KINASE YKOH"/>
    <property type="match status" value="1"/>
</dbReference>
<organism evidence="13 14">
    <name type="scientific">Allocatelliglobosispora scoriae</name>
    <dbReference type="NCBI Taxonomy" id="643052"/>
    <lineage>
        <taxon>Bacteria</taxon>
        <taxon>Bacillati</taxon>
        <taxon>Actinomycetota</taxon>
        <taxon>Actinomycetes</taxon>
        <taxon>Micromonosporales</taxon>
        <taxon>Micromonosporaceae</taxon>
        <taxon>Allocatelliglobosispora</taxon>
    </lineage>
</organism>
<evidence type="ECO:0000313" key="14">
    <source>
        <dbReference type="Proteomes" id="UP000587527"/>
    </source>
</evidence>
<dbReference type="PRINTS" id="PR00344">
    <property type="entry name" value="BCTRLSENSOR"/>
</dbReference>
<feature type="region of interest" description="Disordered" evidence="11">
    <location>
        <begin position="385"/>
        <end position="410"/>
    </location>
</feature>
<dbReference type="InterPro" id="IPR003661">
    <property type="entry name" value="HisK_dim/P_dom"/>
</dbReference>
<dbReference type="SMART" id="SM00387">
    <property type="entry name" value="HATPase_c"/>
    <property type="match status" value="1"/>
</dbReference>
<keyword evidence="10" id="KW-0472">Membrane</keyword>
<keyword evidence="5" id="KW-0808">Transferase</keyword>
<dbReference type="Pfam" id="PF02518">
    <property type="entry name" value="HATPase_c"/>
    <property type="match status" value="1"/>
</dbReference>
<evidence type="ECO:0000256" key="7">
    <source>
        <dbReference type="ARBA" id="ARBA00022777"/>
    </source>
</evidence>
<dbReference type="InterPro" id="IPR004358">
    <property type="entry name" value="Sig_transdc_His_kin-like_C"/>
</dbReference>
<dbReference type="InterPro" id="IPR003594">
    <property type="entry name" value="HATPase_dom"/>
</dbReference>